<reference evidence="1" key="1">
    <citation type="journal article" date="2012" name="PLoS ONE">
        <title>Gene sets for utilization of primary and secondary nutrition supplies in the distal gut of endangered iberian lynx.</title>
        <authorList>
            <person name="Alcaide M."/>
            <person name="Messina E."/>
            <person name="Richter M."/>
            <person name="Bargiela R."/>
            <person name="Peplies J."/>
            <person name="Huws S.A."/>
            <person name="Newbold C.J."/>
            <person name="Golyshin P.N."/>
            <person name="Simon M.A."/>
            <person name="Lopez G."/>
            <person name="Yakimov M.M."/>
            <person name="Ferrer M."/>
        </authorList>
    </citation>
    <scope>NUCLEOTIDE SEQUENCE</scope>
</reference>
<sequence>MIFHGYTVISQDIDLFGNFLTTLQTRLDFIHLANPVSIDTLSDVILKFRIFYVFGIGINGVYSRITFSISTVLFQSIEAASHLLGIFSNRFLQVTSCRRYSTDKGNGSCFTVVEYHITCTPVEVGNDRRQVHRESIRSGQLFHTIGHLTQSLCPARSRISHQQHLKSHAPVIFSNSHSRINRCFTSRYRHVGSIGNDNGTLHQFAPGMRVHQFRKFRKDFYYLIGTFTTSRNNNDIRFCLFGNGMLQHCLSRSERTGDKPCTTFHYWIDRINDTYTRFQQFERTRFFTVIRHSLLYRPFLNHVHLNIFSFLILQHSNRIFNGVITLLYDRFHGTYPFLFERHHDFQRLEILLYLTQPGSSFHLIPYLYQGDEMPYASFIQWIGILTTF</sequence>
<gene>
    <name evidence="1" type="ORF">EVA_02030</name>
</gene>
<protein>
    <submittedName>
        <fullName evidence="1">Uncharacterized protein</fullName>
    </submittedName>
</protein>
<organism evidence="1">
    <name type="scientific">gut metagenome</name>
    <dbReference type="NCBI Taxonomy" id="749906"/>
    <lineage>
        <taxon>unclassified sequences</taxon>
        <taxon>metagenomes</taxon>
        <taxon>organismal metagenomes</taxon>
    </lineage>
</organism>
<dbReference type="EMBL" id="AMCI01000302">
    <property type="protein sequence ID" value="EJX09862.1"/>
    <property type="molecule type" value="Genomic_DNA"/>
</dbReference>
<name>J9GNX3_9ZZZZ</name>
<comment type="caution">
    <text evidence="1">The sequence shown here is derived from an EMBL/GenBank/DDBJ whole genome shotgun (WGS) entry which is preliminary data.</text>
</comment>
<dbReference type="AlphaFoldDB" id="J9GNX3"/>
<proteinExistence type="predicted"/>
<accession>J9GNX3</accession>
<evidence type="ECO:0000313" key="1">
    <source>
        <dbReference type="EMBL" id="EJX09862.1"/>
    </source>
</evidence>